<keyword evidence="2 7" id="KW-0819">tRNA processing</keyword>
<dbReference type="InterPro" id="IPR006689">
    <property type="entry name" value="Small_GTPase_ARF/SAR"/>
</dbReference>
<comment type="subunit">
    <text evidence="7">Homodimer. Heterotetramer of two MnmE and two MnmG subunits.</text>
</comment>
<keyword evidence="7" id="KW-0963">Cytoplasm</keyword>
<evidence type="ECO:0000313" key="10">
    <source>
        <dbReference type="EMBL" id="MCH7410905.1"/>
    </source>
</evidence>
<feature type="binding site" evidence="7">
    <location>
        <position position="257"/>
    </location>
    <ligand>
        <name>Mg(2+)</name>
        <dbReference type="ChEBI" id="CHEBI:18420"/>
    </ligand>
</feature>
<dbReference type="HAMAP" id="MF_00379">
    <property type="entry name" value="GTPase_MnmE"/>
    <property type="match status" value="1"/>
</dbReference>
<evidence type="ECO:0000256" key="3">
    <source>
        <dbReference type="ARBA" id="ARBA00022741"/>
    </source>
</evidence>
<keyword evidence="7 10" id="KW-0378">Hydrolase</keyword>
<dbReference type="SUPFAM" id="SSF116878">
    <property type="entry name" value="TrmE connector domain"/>
    <property type="match status" value="1"/>
</dbReference>
<evidence type="ECO:0000256" key="4">
    <source>
        <dbReference type="ARBA" id="ARBA00022842"/>
    </source>
</evidence>
<evidence type="ECO:0000313" key="11">
    <source>
        <dbReference type="Proteomes" id="UP001165489"/>
    </source>
</evidence>
<organism evidence="10 11">
    <name type="scientific">Belliella filtrata</name>
    <dbReference type="NCBI Taxonomy" id="2923435"/>
    <lineage>
        <taxon>Bacteria</taxon>
        <taxon>Pseudomonadati</taxon>
        <taxon>Bacteroidota</taxon>
        <taxon>Cytophagia</taxon>
        <taxon>Cytophagales</taxon>
        <taxon>Cyclobacteriaceae</taxon>
        <taxon>Belliella</taxon>
    </lineage>
</organism>
<evidence type="ECO:0000259" key="9">
    <source>
        <dbReference type="PROSITE" id="PS51709"/>
    </source>
</evidence>
<dbReference type="PRINTS" id="PR00328">
    <property type="entry name" value="SAR1GTPBP"/>
</dbReference>
<feature type="binding site" evidence="7">
    <location>
        <position position="251"/>
    </location>
    <ligand>
        <name>K(+)</name>
        <dbReference type="ChEBI" id="CHEBI:29103"/>
    </ligand>
</feature>
<dbReference type="Gene3D" id="1.20.120.430">
    <property type="entry name" value="tRNA modification GTPase MnmE domain 2"/>
    <property type="match status" value="1"/>
</dbReference>
<comment type="caution">
    <text evidence="10">The sequence shown here is derived from an EMBL/GenBank/DDBJ whole genome shotgun (WGS) entry which is preliminary data.</text>
</comment>
<dbReference type="Gene3D" id="3.30.1360.120">
    <property type="entry name" value="Probable tRNA modification gtpase trme, domain 1"/>
    <property type="match status" value="1"/>
</dbReference>
<comment type="cofactor">
    <cofactor evidence="7">
        <name>K(+)</name>
        <dbReference type="ChEBI" id="CHEBI:29103"/>
    </cofactor>
    <text evidence="7">Binds 1 potassium ion per subunit.</text>
</comment>
<keyword evidence="4 7" id="KW-0460">Magnesium</keyword>
<gene>
    <name evidence="7 10" type="primary">mnmE</name>
    <name evidence="7" type="synonym">trmE</name>
    <name evidence="10" type="ORF">MM239_15965</name>
</gene>
<keyword evidence="5 7" id="KW-0630">Potassium</keyword>
<dbReference type="Proteomes" id="UP001165489">
    <property type="component" value="Unassembled WGS sequence"/>
</dbReference>
<dbReference type="SUPFAM" id="SSF52540">
    <property type="entry name" value="P-loop containing nucleoside triphosphate hydrolases"/>
    <property type="match status" value="1"/>
</dbReference>
<feature type="binding site" evidence="7">
    <location>
        <begin position="232"/>
        <end position="237"/>
    </location>
    <ligand>
        <name>GTP</name>
        <dbReference type="ChEBI" id="CHEBI:37565"/>
    </ligand>
</feature>
<feature type="binding site" evidence="7">
    <location>
        <position position="232"/>
    </location>
    <ligand>
        <name>K(+)</name>
        <dbReference type="ChEBI" id="CHEBI:29103"/>
    </ligand>
</feature>
<reference evidence="10" key="1">
    <citation type="submission" date="2022-03" db="EMBL/GenBank/DDBJ databases">
        <title>De novo assembled genomes of Belliella spp. (Cyclobacteriaceae) strains.</title>
        <authorList>
            <person name="Szabo A."/>
            <person name="Korponai K."/>
            <person name="Felfoldi T."/>
        </authorList>
    </citation>
    <scope>NUCLEOTIDE SEQUENCE</scope>
    <source>
        <strain evidence="10">DSM 111904</strain>
    </source>
</reference>
<dbReference type="Pfam" id="PF01926">
    <property type="entry name" value="MMR_HSR1"/>
    <property type="match status" value="1"/>
</dbReference>
<accession>A0ABS9V4J6</accession>
<evidence type="ECO:0000256" key="5">
    <source>
        <dbReference type="ARBA" id="ARBA00022958"/>
    </source>
</evidence>
<sequence length="459" mass="50781">MFRLHEKEDTIVALATPQGVGAIAVVRLSGKDAIRICNRIFKGKNLENQESHTIHFGTIRDGEKIIDEVLVSLFIAPKSFTKENAVEISTHGSSYIVNQVIKLLIREGARPAKPGEFTQRAFLNGQFDLAQAEAVADLIHSDSEASHQAALNQMRGGFSGEISKLRAELIHFASMIELELDFTEEDVEFASRDDLQILVEKLLREVELLIGSFDLGNVIKNGVPTVIAGKPNAGKSTLLNALLNEEKAIVSDIAGTTRDFIEDEINIGGVIFRFIDTAGLRETTDTIEAIGVSRTQEKMKTASLILYLFDLGDTDMVEINRDINKLENLGVPFLKVANKIDKANQQFINELKSSHPDTIFISAGQKENLDDLKSKILELVNLDKFKTGNTIVTNIRHYDSLVKTRTSLLDVLNGIDIAITNDFLAMDIRRSLHFLGEITGEITTDDLLANIFSKFCIGK</sequence>
<dbReference type="InterPro" id="IPR027266">
    <property type="entry name" value="TrmE/GcvT-like"/>
</dbReference>
<dbReference type="EC" id="3.6.-.-" evidence="7"/>
<dbReference type="InterPro" id="IPR018948">
    <property type="entry name" value="GTP-bd_TrmE_N"/>
</dbReference>
<comment type="function">
    <text evidence="7">Exhibits a very high intrinsic GTPase hydrolysis rate. Involved in the addition of a carboxymethylaminomethyl (cmnm) group at the wobble position (U34) of certain tRNAs, forming tRNA-cmnm(5)s(2)U34.</text>
</comment>
<evidence type="ECO:0000256" key="6">
    <source>
        <dbReference type="ARBA" id="ARBA00023134"/>
    </source>
</evidence>
<evidence type="ECO:0000256" key="2">
    <source>
        <dbReference type="ARBA" id="ARBA00022694"/>
    </source>
</evidence>
<dbReference type="NCBIfam" id="TIGR00231">
    <property type="entry name" value="small_GTP"/>
    <property type="match status" value="1"/>
</dbReference>
<keyword evidence="11" id="KW-1185">Reference proteome</keyword>
<dbReference type="InterPro" id="IPR025867">
    <property type="entry name" value="MnmE_helical"/>
</dbReference>
<keyword evidence="7" id="KW-0479">Metal-binding</keyword>
<dbReference type="InterPro" id="IPR027417">
    <property type="entry name" value="P-loop_NTPase"/>
</dbReference>
<comment type="similarity">
    <text evidence="1 7 8">Belongs to the TRAFAC class TrmE-Era-EngA-EngB-Septin-like GTPase superfamily. TrmE GTPase family.</text>
</comment>
<dbReference type="InterPro" id="IPR006073">
    <property type="entry name" value="GTP-bd"/>
</dbReference>
<dbReference type="PANTHER" id="PTHR42714:SF2">
    <property type="entry name" value="TRNA MODIFICATION GTPASE GTPBP3, MITOCHONDRIAL"/>
    <property type="match status" value="1"/>
</dbReference>
<comment type="subcellular location">
    <subcellularLocation>
        <location evidence="7">Cytoplasm</location>
    </subcellularLocation>
</comment>
<keyword evidence="3 7" id="KW-0547">Nucleotide-binding</keyword>
<evidence type="ECO:0000256" key="8">
    <source>
        <dbReference type="RuleBase" id="RU003313"/>
    </source>
</evidence>
<evidence type="ECO:0000256" key="1">
    <source>
        <dbReference type="ARBA" id="ARBA00011043"/>
    </source>
</evidence>
<dbReference type="InterPro" id="IPR027368">
    <property type="entry name" value="MnmE_dom2"/>
</dbReference>
<comment type="caution">
    <text evidence="7">Lacks conserved residue(s) required for the propagation of feature annotation.</text>
</comment>
<feature type="binding site" evidence="7">
    <location>
        <begin position="276"/>
        <end position="279"/>
    </location>
    <ligand>
        <name>GTP</name>
        <dbReference type="ChEBI" id="CHEBI:37565"/>
    </ligand>
</feature>
<feature type="binding site" evidence="7">
    <location>
        <position position="256"/>
    </location>
    <ligand>
        <name>K(+)</name>
        <dbReference type="ChEBI" id="CHEBI:29103"/>
    </ligand>
</feature>
<dbReference type="RefSeq" id="WP_241349263.1">
    <property type="nucleotide sequence ID" value="NZ_JAKZGP010000050.1"/>
</dbReference>
<feature type="binding site" evidence="7">
    <location>
        <begin position="251"/>
        <end position="257"/>
    </location>
    <ligand>
        <name>GTP</name>
        <dbReference type="ChEBI" id="CHEBI:37565"/>
    </ligand>
</feature>
<dbReference type="InterPro" id="IPR031168">
    <property type="entry name" value="G_TrmE"/>
</dbReference>
<name>A0ABS9V4J6_9BACT</name>
<protein>
    <recommendedName>
        <fullName evidence="7">tRNA modification GTPase MnmE</fullName>
        <ecNumber evidence="7">3.6.-.-</ecNumber>
    </recommendedName>
</protein>
<feature type="domain" description="TrmE-type G" evidence="9">
    <location>
        <begin position="222"/>
        <end position="381"/>
    </location>
</feature>
<dbReference type="PANTHER" id="PTHR42714">
    <property type="entry name" value="TRNA MODIFICATION GTPASE GTPBP3"/>
    <property type="match status" value="1"/>
</dbReference>
<dbReference type="InterPro" id="IPR005225">
    <property type="entry name" value="Small_GTP-bd"/>
</dbReference>
<dbReference type="PROSITE" id="PS51709">
    <property type="entry name" value="G_TRME"/>
    <property type="match status" value="1"/>
</dbReference>
<dbReference type="GO" id="GO:0016787">
    <property type="term" value="F:hydrolase activity"/>
    <property type="evidence" value="ECO:0007669"/>
    <property type="project" value="UniProtKB-KW"/>
</dbReference>
<feature type="binding site" evidence="7">
    <location>
        <position position="236"/>
    </location>
    <ligand>
        <name>Mg(2+)</name>
        <dbReference type="ChEBI" id="CHEBI:18420"/>
    </ligand>
</feature>
<dbReference type="CDD" id="cd14858">
    <property type="entry name" value="TrmE_N"/>
    <property type="match status" value="1"/>
</dbReference>
<dbReference type="Gene3D" id="3.40.50.300">
    <property type="entry name" value="P-loop containing nucleotide triphosphate hydrolases"/>
    <property type="match status" value="1"/>
</dbReference>
<evidence type="ECO:0000256" key="7">
    <source>
        <dbReference type="HAMAP-Rule" id="MF_00379"/>
    </source>
</evidence>
<dbReference type="InterPro" id="IPR004520">
    <property type="entry name" value="GTPase_MnmE"/>
</dbReference>
<dbReference type="Pfam" id="PF12631">
    <property type="entry name" value="MnmE_helical"/>
    <property type="match status" value="1"/>
</dbReference>
<dbReference type="CDD" id="cd04164">
    <property type="entry name" value="trmE"/>
    <property type="match status" value="1"/>
</dbReference>
<proteinExistence type="inferred from homology"/>
<dbReference type="EMBL" id="JAKZGP010000050">
    <property type="protein sequence ID" value="MCH7410905.1"/>
    <property type="molecule type" value="Genomic_DNA"/>
</dbReference>
<keyword evidence="6 7" id="KW-0342">GTP-binding</keyword>
<dbReference type="NCBIfam" id="NF003661">
    <property type="entry name" value="PRK05291.1-3"/>
    <property type="match status" value="1"/>
</dbReference>
<dbReference type="Pfam" id="PF10396">
    <property type="entry name" value="TrmE_N"/>
    <property type="match status" value="1"/>
</dbReference>
<dbReference type="NCBIfam" id="TIGR00450">
    <property type="entry name" value="mnmE_trmE_thdF"/>
    <property type="match status" value="1"/>
</dbReference>
<feature type="binding site" evidence="7">
    <location>
        <position position="253"/>
    </location>
    <ligand>
        <name>K(+)</name>
        <dbReference type="ChEBI" id="CHEBI:29103"/>
    </ligand>
</feature>